<dbReference type="STRING" id="417102.CA982_00545"/>
<accession>A0A2C9ZJH0</accession>
<dbReference type="OrthoDB" id="8222629at2"/>
<dbReference type="EMBL" id="NGFO01000001">
    <property type="protein sequence ID" value="OUC80891.1"/>
    <property type="molecule type" value="Genomic_DNA"/>
</dbReference>
<keyword evidence="2 4" id="KW-0238">DNA-binding</keyword>
<evidence type="ECO:0000256" key="4">
    <source>
        <dbReference type="PROSITE-ProRule" id="PRU00335"/>
    </source>
</evidence>
<comment type="caution">
    <text evidence="6">The sequence shown here is derived from an EMBL/GenBank/DDBJ whole genome shotgun (WGS) entry which is preliminary data.</text>
</comment>
<dbReference type="InterPro" id="IPR050109">
    <property type="entry name" value="HTH-type_TetR-like_transc_reg"/>
</dbReference>
<organism evidence="6 7">
    <name type="scientific">Gordonia lacunae</name>
    <dbReference type="NCBI Taxonomy" id="417102"/>
    <lineage>
        <taxon>Bacteria</taxon>
        <taxon>Bacillati</taxon>
        <taxon>Actinomycetota</taxon>
        <taxon>Actinomycetes</taxon>
        <taxon>Mycobacteriales</taxon>
        <taxon>Gordoniaceae</taxon>
        <taxon>Gordonia</taxon>
    </lineage>
</organism>
<name>A0A2C9ZJH0_9ACTN</name>
<dbReference type="PANTHER" id="PTHR30055">
    <property type="entry name" value="HTH-TYPE TRANSCRIPTIONAL REGULATOR RUTR"/>
    <property type="match status" value="1"/>
</dbReference>
<dbReference type="InterPro" id="IPR036271">
    <property type="entry name" value="Tet_transcr_reg_TetR-rel_C_sf"/>
</dbReference>
<dbReference type="AlphaFoldDB" id="A0A2C9ZJH0"/>
<dbReference type="InterPro" id="IPR009057">
    <property type="entry name" value="Homeodomain-like_sf"/>
</dbReference>
<dbReference type="SUPFAM" id="SSF46689">
    <property type="entry name" value="Homeodomain-like"/>
    <property type="match status" value="1"/>
</dbReference>
<dbReference type="Pfam" id="PF00440">
    <property type="entry name" value="TetR_N"/>
    <property type="match status" value="1"/>
</dbReference>
<proteinExistence type="predicted"/>
<dbReference type="Proteomes" id="UP000194632">
    <property type="component" value="Unassembled WGS sequence"/>
</dbReference>
<evidence type="ECO:0000259" key="5">
    <source>
        <dbReference type="PROSITE" id="PS50977"/>
    </source>
</evidence>
<protein>
    <submittedName>
        <fullName evidence="6">TetR family transcriptional regulator</fullName>
    </submittedName>
</protein>
<evidence type="ECO:0000313" key="7">
    <source>
        <dbReference type="Proteomes" id="UP000194632"/>
    </source>
</evidence>
<evidence type="ECO:0000313" key="6">
    <source>
        <dbReference type="EMBL" id="OUC80891.1"/>
    </source>
</evidence>
<dbReference type="Gene3D" id="1.10.357.10">
    <property type="entry name" value="Tetracycline Repressor, domain 2"/>
    <property type="match status" value="1"/>
</dbReference>
<keyword evidence="3" id="KW-0804">Transcription</keyword>
<evidence type="ECO:0000256" key="3">
    <source>
        <dbReference type="ARBA" id="ARBA00023163"/>
    </source>
</evidence>
<dbReference type="GO" id="GO:0003700">
    <property type="term" value="F:DNA-binding transcription factor activity"/>
    <property type="evidence" value="ECO:0007669"/>
    <property type="project" value="TreeGrafter"/>
</dbReference>
<feature type="DNA-binding region" description="H-T-H motif" evidence="4">
    <location>
        <begin position="37"/>
        <end position="56"/>
    </location>
</feature>
<dbReference type="Pfam" id="PF13305">
    <property type="entry name" value="TetR_C_33"/>
    <property type="match status" value="1"/>
</dbReference>
<gene>
    <name evidence="6" type="ORF">CA982_00545</name>
</gene>
<sequence>MQKPACPIRRRTAPEVREALLVAAVAELDEAGPENASLRAIARRVGITHQSVAHHFADRRALFTAVAVRGFDNMHAQHMRALEQLPDDAPLGEAVATLGQVYVRFARENRATVTLMMGSRLVDNKAPDLVAARARGWELHTRTVADAADHGWGGGVPGNLIAVATFAMAHGLAALETDFADQLPDGTGIDDLLSLVNAAIITPPHHDS</sequence>
<dbReference type="GO" id="GO:0000976">
    <property type="term" value="F:transcription cis-regulatory region binding"/>
    <property type="evidence" value="ECO:0007669"/>
    <property type="project" value="TreeGrafter"/>
</dbReference>
<keyword evidence="1" id="KW-0805">Transcription regulation</keyword>
<evidence type="ECO:0000256" key="1">
    <source>
        <dbReference type="ARBA" id="ARBA00023015"/>
    </source>
</evidence>
<evidence type="ECO:0000256" key="2">
    <source>
        <dbReference type="ARBA" id="ARBA00023125"/>
    </source>
</evidence>
<dbReference type="PANTHER" id="PTHR30055:SF234">
    <property type="entry name" value="HTH-TYPE TRANSCRIPTIONAL REGULATOR BETI"/>
    <property type="match status" value="1"/>
</dbReference>
<dbReference type="InterPro" id="IPR001647">
    <property type="entry name" value="HTH_TetR"/>
</dbReference>
<dbReference type="RefSeq" id="WP_086533403.1">
    <property type="nucleotide sequence ID" value="NZ_JBLKRZ010000012.1"/>
</dbReference>
<dbReference type="PROSITE" id="PS50977">
    <property type="entry name" value="HTH_TETR_2"/>
    <property type="match status" value="1"/>
</dbReference>
<feature type="domain" description="HTH tetR-type" evidence="5">
    <location>
        <begin position="14"/>
        <end position="74"/>
    </location>
</feature>
<dbReference type="SUPFAM" id="SSF48498">
    <property type="entry name" value="Tetracyclin repressor-like, C-terminal domain"/>
    <property type="match status" value="1"/>
</dbReference>
<dbReference type="InterPro" id="IPR025996">
    <property type="entry name" value="MT1864/Rv1816-like_C"/>
</dbReference>
<keyword evidence="7" id="KW-1185">Reference proteome</keyword>
<reference evidence="6 7" key="1">
    <citation type="submission" date="2017-05" db="EMBL/GenBank/DDBJ databases">
        <title>Biotechnological potential of actinobacteria isolated from South African environments.</title>
        <authorList>
            <person name="Le Roes-Hill M."/>
            <person name="Prins A."/>
            <person name="Durrell K.A."/>
        </authorList>
    </citation>
    <scope>NUCLEOTIDE SEQUENCE [LARGE SCALE GENOMIC DNA]</scope>
    <source>
        <strain evidence="6">BS2</strain>
    </source>
</reference>